<keyword evidence="3" id="KW-1185">Reference proteome</keyword>
<dbReference type="Proteomes" id="UP000054217">
    <property type="component" value="Unassembled WGS sequence"/>
</dbReference>
<reference evidence="3" key="2">
    <citation type="submission" date="2015-01" db="EMBL/GenBank/DDBJ databases">
        <title>Evolutionary Origins and Diversification of the Mycorrhizal Mutualists.</title>
        <authorList>
            <consortium name="DOE Joint Genome Institute"/>
            <consortium name="Mycorrhizal Genomics Consortium"/>
            <person name="Kohler A."/>
            <person name="Kuo A."/>
            <person name="Nagy L.G."/>
            <person name="Floudas D."/>
            <person name="Copeland A."/>
            <person name="Barry K.W."/>
            <person name="Cichocki N."/>
            <person name="Veneault-Fourrey C."/>
            <person name="LaButti K."/>
            <person name="Lindquist E.A."/>
            <person name="Lipzen A."/>
            <person name="Lundell T."/>
            <person name="Morin E."/>
            <person name="Murat C."/>
            <person name="Riley R."/>
            <person name="Ohm R."/>
            <person name="Sun H."/>
            <person name="Tunlid A."/>
            <person name="Henrissat B."/>
            <person name="Grigoriev I.V."/>
            <person name="Hibbett D.S."/>
            <person name="Martin F."/>
        </authorList>
    </citation>
    <scope>NUCLEOTIDE SEQUENCE [LARGE SCALE GENOMIC DNA]</scope>
    <source>
        <strain evidence="3">Marx 270</strain>
    </source>
</reference>
<dbReference type="PANTHER" id="PTHR46929:SF3">
    <property type="entry name" value="MYB_SANT-LIKE DOMAIN-CONTAINING PROTEIN"/>
    <property type="match status" value="1"/>
</dbReference>
<gene>
    <name evidence="2" type="ORF">M404DRAFT_52543</name>
</gene>
<dbReference type="STRING" id="870435.A0A0C3ISM4"/>
<protein>
    <recommendedName>
        <fullName evidence="1">Myb-like domain-containing protein</fullName>
    </recommendedName>
</protein>
<dbReference type="AlphaFoldDB" id="A0A0C3ISM4"/>
<feature type="non-terminal residue" evidence="2">
    <location>
        <position position="146"/>
    </location>
</feature>
<evidence type="ECO:0000313" key="3">
    <source>
        <dbReference type="Proteomes" id="UP000054217"/>
    </source>
</evidence>
<feature type="non-terminal residue" evidence="2">
    <location>
        <position position="1"/>
    </location>
</feature>
<proteinExistence type="predicted"/>
<dbReference type="HOGENOM" id="CLU_082499_2_0_1"/>
<dbReference type="Pfam" id="PF13837">
    <property type="entry name" value="Myb_DNA-bind_4"/>
    <property type="match status" value="1"/>
</dbReference>
<evidence type="ECO:0000313" key="2">
    <source>
        <dbReference type="EMBL" id="KIN99887.1"/>
    </source>
</evidence>
<dbReference type="PROSITE" id="PS50090">
    <property type="entry name" value="MYB_LIKE"/>
    <property type="match status" value="1"/>
</dbReference>
<evidence type="ECO:0000259" key="1">
    <source>
        <dbReference type="PROSITE" id="PS50090"/>
    </source>
</evidence>
<dbReference type="InterPro" id="IPR001005">
    <property type="entry name" value="SANT/Myb"/>
</dbReference>
<reference evidence="2 3" key="1">
    <citation type="submission" date="2014-04" db="EMBL/GenBank/DDBJ databases">
        <authorList>
            <consortium name="DOE Joint Genome Institute"/>
            <person name="Kuo A."/>
            <person name="Kohler A."/>
            <person name="Costa M.D."/>
            <person name="Nagy L.G."/>
            <person name="Floudas D."/>
            <person name="Copeland A."/>
            <person name="Barry K.W."/>
            <person name="Cichocki N."/>
            <person name="Veneault-Fourrey C."/>
            <person name="LaButti K."/>
            <person name="Lindquist E.A."/>
            <person name="Lipzen A."/>
            <person name="Lundell T."/>
            <person name="Morin E."/>
            <person name="Murat C."/>
            <person name="Sun H."/>
            <person name="Tunlid A."/>
            <person name="Henrissat B."/>
            <person name="Grigoriev I.V."/>
            <person name="Hibbett D.S."/>
            <person name="Martin F."/>
            <person name="Nordberg H.P."/>
            <person name="Cantor M.N."/>
            <person name="Hua S.X."/>
        </authorList>
    </citation>
    <scope>NUCLEOTIDE SEQUENCE [LARGE SCALE GENOMIC DNA]</scope>
    <source>
        <strain evidence="2 3">Marx 270</strain>
    </source>
</reference>
<sequence>RTHKKAVVWTTEEEGALLDFLASHLSQAGNGNFKKAMWNAAAAHMAHNYPPGPDNGDKTAESCEQKFKALKKSYYAIANLKLVASGFAYNDEHGAMISLDNANLWDQYVKVMYQAHKDVKPFCNSRFPHFASIELLLPSHGQGWFI</sequence>
<dbReference type="Gene3D" id="1.10.10.60">
    <property type="entry name" value="Homeodomain-like"/>
    <property type="match status" value="1"/>
</dbReference>
<dbReference type="OrthoDB" id="1937145at2759"/>
<name>A0A0C3ISM4_PISTI</name>
<dbReference type="PANTHER" id="PTHR46929">
    <property type="entry name" value="EXPRESSED PROTEIN"/>
    <property type="match status" value="1"/>
</dbReference>
<accession>A0A0C3ISM4</accession>
<feature type="domain" description="Myb-like" evidence="1">
    <location>
        <begin position="1"/>
        <end position="71"/>
    </location>
</feature>
<dbReference type="InterPro" id="IPR044822">
    <property type="entry name" value="Myb_DNA-bind_4"/>
</dbReference>
<dbReference type="EMBL" id="KN832000">
    <property type="protein sequence ID" value="KIN99887.1"/>
    <property type="molecule type" value="Genomic_DNA"/>
</dbReference>
<organism evidence="2 3">
    <name type="scientific">Pisolithus tinctorius Marx 270</name>
    <dbReference type="NCBI Taxonomy" id="870435"/>
    <lineage>
        <taxon>Eukaryota</taxon>
        <taxon>Fungi</taxon>
        <taxon>Dikarya</taxon>
        <taxon>Basidiomycota</taxon>
        <taxon>Agaricomycotina</taxon>
        <taxon>Agaricomycetes</taxon>
        <taxon>Agaricomycetidae</taxon>
        <taxon>Boletales</taxon>
        <taxon>Sclerodermatineae</taxon>
        <taxon>Pisolithaceae</taxon>
        <taxon>Pisolithus</taxon>
    </lineage>
</organism>
<dbReference type="InParanoid" id="A0A0C3ISM4"/>